<dbReference type="Gene3D" id="1.25.10.10">
    <property type="entry name" value="Leucine-rich Repeat Variant"/>
    <property type="match status" value="1"/>
</dbReference>
<dbReference type="InterPro" id="IPR045478">
    <property type="entry name" value="Exportin-5_C"/>
</dbReference>
<dbReference type="InterPro" id="IPR013598">
    <property type="entry name" value="Exportin-1/Importin-b-like"/>
</dbReference>
<evidence type="ECO:0000313" key="3">
    <source>
        <dbReference type="EMBL" id="CAK9220485.1"/>
    </source>
</evidence>
<dbReference type="PANTHER" id="PTHR11223:SF3">
    <property type="entry name" value="EXPORTIN-5"/>
    <property type="match status" value="1"/>
</dbReference>
<accession>A0ABP0UGX4</accession>
<name>A0ABP0UGX4_9BRYO</name>
<dbReference type="InterPro" id="IPR045065">
    <property type="entry name" value="XPO1/5"/>
</dbReference>
<reference evidence="3" key="1">
    <citation type="submission" date="2024-02" db="EMBL/GenBank/DDBJ databases">
        <authorList>
            <consortium name="ELIXIR-Norway"/>
            <consortium name="Elixir Norway"/>
        </authorList>
    </citation>
    <scope>NUCLEOTIDE SEQUENCE</scope>
</reference>
<sequence>MQQVGTAAQAVVVALDWQSSPETRRNATAYLDSLKAGDVRLLATVAFGLVKHEQTSEIRHFGLKMLQHLIRMRWDELNPEEQHQIAIMAGNMLQESARPSEPWGLKSQAAALMAEVARREGPPLWKEMLPALFSLSSSGPIHAELVAMVLRWLPEDVTVHNEDLEGERRRNLLQGLTQTLPETLPFLYKLLEQHFGAAMAAVQQKELEIAKQHAAAVTATVNAVAAYAEWAPVASLANYGLTQACGFLLRSVEFRLSACEVLKLIAARRRPVDDTAMQFDSAMEGVFEILYTAWVVTEDDEEFAVCFCEAMVALGSQNLYCVAQNELKLTVYLQQMLAFLQHPNLAVHSLALPLWTTLLRESSAAMAATGATDQMVNGQVSSGTASDKEKEKKSYSFIVPAKICSNLLDVAYWRLIKKGQSDGTPQDESGSQESLIQIDYSQFRSRLVDLIRQIAGQRPILAASNVAQRLDIAFNATPPSGVSAQHISTLEATQMMLESVVHGIPDTSMAAATSSLALKSELGSIMEGLLQRLLAVQWHGPVLVELHSRHFDAMGPFLKHSPAVIPVVVQKLFSLLESLPIPKGHAEFSREILRSRLQVCTSFLRLARAAESALLPHLQAIAHQMIVLQQQGLLLQSETNLIGESLLVLGSAAGGEQQSLVLEWLLGPLRQQWLQPEWQEHFLSSPGGLVQLLTQKPGVPVDQNTKEPESEHNGQMWSVYHTITFFERALRRCTAPPSGKTSLTTQPVSSDTSNVDMDGSVTATAGHPMVAHLAWILPPLLKILRCMHALWSPSIVATLPTQLQEALAMGDTEQASLLGETASRATTGAFFGSDELRVDSGGVSNIEGNTVRELRTWLKGVRDSGYNVIGIAAVRLGEGFFDDSGGRATALATALLENLESMQINHIRYLLHAVVIPMVRSCPRSRWDPWLRLVLPPILIHCYGVLSTAWTSLLEEGTIKVPGKWGHGSSAQEMKTEVMKDKLLRDLTRETCHLLSTAASTAFNPSPTTPEQQSHGEGTSMDVVGIQFSISDSLIGFIMQHQDAASAALCIGIEALEWPDSESVHKAIVFCGAVVNIAVLGNEPNLHEVVGKDMFTAALRGLTLASNASAQAELMGLLREIYVRISAQSSAPRQVLLSLPSITPEGLGAFEVALSQTASAKEQRQQMKSFLLAAGGDQLKALKPQKNTSIITNVSNRNQTERGLHRDFANREELGGTMGLAAIL</sequence>
<dbReference type="Proteomes" id="UP001497512">
    <property type="component" value="Chromosome 3"/>
</dbReference>
<feature type="domain" description="Exportin-5 C-terminal" evidence="2">
    <location>
        <begin position="298"/>
        <end position="1186"/>
    </location>
</feature>
<organism evidence="3 4">
    <name type="scientific">Sphagnum troendelagicum</name>
    <dbReference type="NCBI Taxonomy" id="128251"/>
    <lineage>
        <taxon>Eukaryota</taxon>
        <taxon>Viridiplantae</taxon>
        <taxon>Streptophyta</taxon>
        <taxon>Embryophyta</taxon>
        <taxon>Bryophyta</taxon>
        <taxon>Sphagnophytina</taxon>
        <taxon>Sphagnopsida</taxon>
        <taxon>Sphagnales</taxon>
        <taxon>Sphagnaceae</taxon>
        <taxon>Sphagnum</taxon>
    </lineage>
</organism>
<evidence type="ECO:0008006" key="5">
    <source>
        <dbReference type="Google" id="ProtNLM"/>
    </source>
</evidence>
<evidence type="ECO:0000259" key="1">
    <source>
        <dbReference type="Pfam" id="PF08389"/>
    </source>
</evidence>
<dbReference type="EMBL" id="OZ019895">
    <property type="protein sequence ID" value="CAK9220485.1"/>
    <property type="molecule type" value="Genomic_DNA"/>
</dbReference>
<dbReference type="Pfam" id="PF19273">
    <property type="entry name" value="Exportin-5"/>
    <property type="match status" value="1"/>
</dbReference>
<dbReference type="PANTHER" id="PTHR11223">
    <property type="entry name" value="EXPORTIN 1/5"/>
    <property type="match status" value="1"/>
</dbReference>
<keyword evidence="4" id="KW-1185">Reference proteome</keyword>
<gene>
    <name evidence="3" type="ORF">CSSPTR1EN2_LOCUS15480</name>
</gene>
<dbReference type="Pfam" id="PF08389">
    <property type="entry name" value="Xpo1"/>
    <property type="match status" value="1"/>
</dbReference>
<proteinExistence type="predicted"/>
<protein>
    <recommendedName>
        <fullName evidence="5">ARM repeat superfamily protein</fullName>
    </recommendedName>
</protein>
<dbReference type="SUPFAM" id="SSF48371">
    <property type="entry name" value="ARM repeat"/>
    <property type="match status" value="1"/>
</dbReference>
<dbReference type="InterPro" id="IPR011989">
    <property type="entry name" value="ARM-like"/>
</dbReference>
<dbReference type="InterPro" id="IPR016024">
    <property type="entry name" value="ARM-type_fold"/>
</dbReference>
<evidence type="ECO:0000259" key="2">
    <source>
        <dbReference type="Pfam" id="PF19273"/>
    </source>
</evidence>
<evidence type="ECO:0000313" key="4">
    <source>
        <dbReference type="Proteomes" id="UP001497512"/>
    </source>
</evidence>
<feature type="domain" description="Exportin-1/Importin-beta-like" evidence="1">
    <location>
        <begin position="103"/>
        <end position="262"/>
    </location>
</feature>